<reference evidence="3 4" key="1">
    <citation type="journal article" date="2013" name="Int. J. Syst. Evol. Microbiol.">
        <title>Roseomonas aerophila sp. nov., isolated from air.</title>
        <authorList>
            <person name="Kim S.J."/>
            <person name="Weon H.Y."/>
            <person name="Ahn J.H."/>
            <person name="Hong S.B."/>
            <person name="Seok S.J."/>
            <person name="Whang K.S."/>
            <person name="Kwon S.W."/>
        </authorList>
    </citation>
    <scope>NUCLEOTIDE SEQUENCE [LARGE SCALE GENOMIC DNA]</scope>
    <source>
        <strain evidence="3 4">NBRC 108923</strain>
    </source>
</reference>
<evidence type="ECO:0000259" key="2">
    <source>
        <dbReference type="Pfam" id="PF01551"/>
    </source>
</evidence>
<dbReference type="InterPro" id="IPR016047">
    <property type="entry name" value="M23ase_b-sheet_dom"/>
</dbReference>
<dbReference type="RefSeq" id="WP_187784047.1">
    <property type="nucleotide sequence ID" value="NZ_JACTVA010000011.1"/>
</dbReference>
<evidence type="ECO:0000313" key="3">
    <source>
        <dbReference type="EMBL" id="MBC9206871.1"/>
    </source>
</evidence>
<evidence type="ECO:0000313" key="4">
    <source>
        <dbReference type="Proteomes" id="UP000626026"/>
    </source>
</evidence>
<dbReference type="SUPFAM" id="SSF51261">
    <property type="entry name" value="Duplicated hybrid motif"/>
    <property type="match status" value="1"/>
</dbReference>
<feature type="domain" description="M23ase beta-sheet core" evidence="2">
    <location>
        <begin position="185"/>
        <end position="279"/>
    </location>
</feature>
<dbReference type="InterPro" id="IPR006311">
    <property type="entry name" value="TAT_signal"/>
</dbReference>
<dbReference type="EMBL" id="JACTVA010000011">
    <property type="protein sequence ID" value="MBC9206871.1"/>
    <property type="molecule type" value="Genomic_DNA"/>
</dbReference>
<protein>
    <submittedName>
        <fullName evidence="3">M23 family metallopeptidase</fullName>
    </submittedName>
</protein>
<dbReference type="CDD" id="cd12797">
    <property type="entry name" value="M23_peptidase"/>
    <property type="match status" value="1"/>
</dbReference>
<gene>
    <name evidence="3" type="ORF">IBL26_08490</name>
</gene>
<keyword evidence="4" id="KW-1185">Reference proteome</keyword>
<keyword evidence="1" id="KW-0732">Signal</keyword>
<dbReference type="PANTHER" id="PTHR21666">
    <property type="entry name" value="PEPTIDASE-RELATED"/>
    <property type="match status" value="1"/>
</dbReference>
<dbReference type="PANTHER" id="PTHR21666:SF285">
    <property type="entry name" value="M23 FAMILY METALLOPEPTIDASE"/>
    <property type="match status" value="1"/>
</dbReference>
<proteinExistence type="predicted"/>
<sequence>MIIRRHFLALPALLAAAPSCARGPDGAPGTQPTASAAQPLRIGPEGLAQGGLALGQATPGSRITLDGKPVQVSPDGRFVLGFSRDAAPVARLAVTTPGRGTEQRDLAIAQREWDVQRLNGLPAAMVSPNARQLERINAERKRIAATRAVDSDLPYFTEPFIRPAPGRISGVYGSQRILNGEPRAPHLGLDIAAPTGTPALAMGSGRVLLAADLYFTGNTIILDHGHGVTTLYAHLSAINVAEGQSVRQRQRIGATGATGRVTGPHLHLGVNWLTTALDPGPLLPAA</sequence>
<feature type="chain" id="PRO_5045484590" evidence="1">
    <location>
        <begin position="22"/>
        <end position="286"/>
    </location>
</feature>
<dbReference type="InterPro" id="IPR050570">
    <property type="entry name" value="Cell_wall_metabolism_enzyme"/>
</dbReference>
<dbReference type="Gene3D" id="2.70.70.10">
    <property type="entry name" value="Glucose Permease (Domain IIA)"/>
    <property type="match status" value="1"/>
</dbReference>
<name>A0ABR7RJW3_9PROT</name>
<dbReference type="InterPro" id="IPR011055">
    <property type="entry name" value="Dup_hybrid_motif"/>
</dbReference>
<evidence type="ECO:0000256" key="1">
    <source>
        <dbReference type="SAM" id="SignalP"/>
    </source>
</evidence>
<comment type="caution">
    <text evidence="3">The sequence shown here is derived from an EMBL/GenBank/DDBJ whole genome shotgun (WGS) entry which is preliminary data.</text>
</comment>
<dbReference type="PROSITE" id="PS51318">
    <property type="entry name" value="TAT"/>
    <property type="match status" value="1"/>
</dbReference>
<feature type="signal peptide" evidence="1">
    <location>
        <begin position="1"/>
        <end position="21"/>
    </location>
</feature>
<accession>A0ABR7RJW3</accession>
<dbReference type="Pfam" id="PF01551">
    <property type="entry name" value="Peptidase_M23"/>
    <property type="match status" value="1"/>
</dbReference>
<dbReference type="Proteomes" id="UP000626026">
    <property type="component" value="Unassembled WGS sequence"/>
</dbReference>
<organism evidence="3 4">
    <name type="scientific">Teichococcus aerophilus</name>
    <dbReference type="NCBI Taxonomy" id="1224513"/>
    <lineage>
        <taxon>Bacteria</taxon>
        <taxon>Pseudomonadati</taxon>
        <taxon>Pseudomonadota</taxon>
        <taxon>Alphaproteobacteria</taxon>
        <taxon>Acetobacterales</taxon>
        <taxon>Roseomonadaceae</taxon>
        <taxon>Roseomonas</taxon>
    </lineage>
</organism>